<feature type="domain" description="BPL/LPL catalytic" evidence="3">
    <location>
        <begin position="50"/>
        <end position="99"/>
    </location>
</feature>
<protein>
    <recommendedName>
        <fullName evidence="3">BPL/LPL catalytic domain-containing protein</fullName>
    </recommendedName>
</protein>
<dbReference type="PANTHER" id="PTHR12561:SF3">
    <property type="entry name" value="LIPOYLTRANSFERASE 1, MITOCHONDRIAL"/>
    <property type="match status" value="1"/>
</dbReference>
<dbReference type="InterPro" id="IPR004143">
    <property type="entry name" value="BPL_LPL_catalytic"/>
</dbReference>
<dbReference type="PANTHER" id="PTHR12561">
    <property type="entry name" value="LIPOATE-PROTEIN LIGASE"/>
    <property type="match status" value="1"/>
</dbReference>
<dbReference type="Gene3D" id="3.30.930.10">
    <property type="entry name" value="Bira Bifunctional Protein, Domain 2"/>
    <property type="match status" value="1"/>
</dbReference>
<dbReference type="Proteomes" id="UP000663881">
    <property type="component" value="Unassembled WGS sequence"/>
</dbReference>
<dbReference type="UniPathway" id="UPA00537">
    <property type="reaction ID" value="UER00595"/>
</dbReference>
<evidence type="ECO:0000256" key="1">
    <source>
        <dbReference type="ARBA" id="ARBA00005085"/>
    </source>
</evidence>
<accession>A0A819K855</accession>
<dbReference type="AlphaFoldDB" id="A0A819K855"/>
<evidence type="ECO:0000313" key="4">
    <source>
        <dbReference type="EMBL" id="CAF3944716.1"/>
    </source>
</evidence>
<comment type="similarity">
    <text evidence="2">Belongs to the LplA family.</text>
</comment>
<comment type="caution">
    <text evidence="4">The sequence shown here is derived from an EMBL/GenBank/DDBJ whole genome shotgun (WGS) entry which is preliminary data.</text>
</comment>
<evidence type="ECO:0000259" key="3">
    <source>
        <dbReference type="PROSITE" id="PS51733"/>
    </source>
</evidence>
<sequence length="99" mass="11793">MILSFRYPLIQFIRKYSSVKNEAIHRIIYSSSTNIWFNLATEEWLSNTIKPNEHILFLWQNDKCVIIGRNQNPWKECFLERMENDGVLLARRRSGGGKF</sequence>
<dbReference type="GO" id="GO:0005737">
    <property type="term" value="C:cytoplasm"/>
    <property type="evidence" value="ECO:0007669"/>
    <property type="project" value="TreeGrafter"/>
</dbReference>
<dbReference type="EMBL" id="CAJOAY010002345">
    <property type="protein sequence ID" value="CAF3944716.1"/>
    <property type="molecule type" value="Genomic_DNA"/>
</dbReference>
<evidence type="ECO:0000256" key="2">
    <source>
        <dbReference type="ARBA" id="ARBA00008242"/>
    </source>
</evidence>
<name>A0A819K855_9BILA</name>
<evidence type="ECO:0000313" key="5">
    <source>
        <dbReference type="Proteomes" id="UP000663881"/>
    </source>
</evidence>
<dbReference type="GO" id="GO:0017118">
    <property type="term" value="F:lipoyltransferase activity"/>
    <property type="evidence" value="ECO:0007669"/>
    <property type="project" value="TreeGrafter"/>
</dbReference>
<organism evidence="4 5">
    <name type="scientific">Adineta steineri</name>
    <dbReference type="NCBI Taxonomy" id="433720"/>
    <lineage>
        <taxon>Eukaryota</taxon>
        <taxon>Metazoa</taxon>
        <taxon>Spiralia</taxon>
        <taxon>Gnathifera</taxon>
        <taxon>Rotifera</taxon>
        <taxon>Eurotatoria</taxon>
        <taxon>Bdelloidea</taxon>
        <taxon>Adinetida</taxon>
        <taxon>Adinetidae</taxon>
        <taxon>Adineta</taxon>
    </lineage>
</organism>
<gene>
    <name evidence="4" type="ORF">OKA104_LOCUS26591</name>
</gene>
<dbReference type="InterPro" id="IPR004562">
    <property type="entry name" value="LipoylTrfase_LipoateP_Ligase"/>
</dbReference>
<reference evidence="4" key="1">
    <citation type="submission" date="2021-02" db="EMBL/GenBank/DDBJ databases">
        <authorList>
            <person name="Nowell W R."/>
        </authorList>
    </citation>
    <scope>NUCLEOTIDE SEQUENCE</scope>
</reference>
<dbReference type="SUPFAM" id="SSF55681">
    <property type="entry name" value="Class II aaRS and biotin synthetases"/>
    <property type="match status" value="1"/>
</dbReference>
<dbReference type="InterPro" id="IPR045864">
    <property type="entry name" value="aa-tRNA-synth_II/BPL/LPL"/>
</dbReference>
<comment type="pathway">
    <text evidence="1">Protein modification; protein lipoylation via exogenous pathway; protein N(6)-(lipoyl)lysine from lipoate: step 2/2.</text>
</comment>
<dbReference type="GO" id="GO:0009249">
    <property type="term" value="P:protein lipoylation"/>
    <property type="evidence" value="ECO:0007669"/>
    <property type="project" value="InterPro"/>
</dbReference>
<dbReference type="PROSITE" id="PS51733">
    <property type="entry name" value="BPL_LPL_CATALYTIC"/>
    <property type="match status" value="1"/>
</dbReference>
<dbReference type="Pfam" id="PF21948">
    <property type="entry name" value="LplA-B_cat"/>
    <property type="match status" value="1"/>
</dbReference>
<proteinExistence type="inferred from homology"/>